<evidence type="ECO:0000256" key="1">
    <source>
        <dbReference type="SAM" id="Coils"/>
    </source>
</evidence>
<keyword evidence="2" id="KW-0812">Transmembrane</keyword>
<feature type="transmembrane region" description="Helical" evidence="2">
    <location>
        <begin position="31"/>
        <end position="50"/>
    </location>
</feature>
<gene>
    <name evidence="3" type="ordered locus">Sulku_1359</name>
</gene>
<accession>E4TYN0</accession>
<proteinExistence type="predicted"/>
<evidence type="ECO:0000256" key="2">
    <source>
        <dbReference type="SAM" id="Phobius"/>
    </source>
</evidence>
<reference evidence="3 4" key="1">
    <citation type="journal article" date="2012" name="Stand. Genomic Sci.">
        <title>Complete genome sequence of the sulfur compounds oxidizing chemolithoautotroph Sulfuricurvum kujiense type strain (YK-1(T)).</title>
        <authorList>
            <person name="Han C."/>
            <person name="Kotsyurbenko O."/>
            <person name="Chertkov O."/>
            <person name="Held B."/>
            <person name="Lapidus A."/>
            <person name="Nolan M."/>
            <person name="Lucas S."/>
            <person name="Hammon N."/>
            <person name="Deshpande S."/>
            <person name="Cheng J.F."/>
            <person name="Tapia R."/>
            <person name="Goodwin L.A."/>
            <person name="Pitluck S."/>
            <person name="Liolios K."/>
            <person name="Pagani I."/>
            <person name="Ivanova N."/>
            <person name="Mavromatis K."/>
            <person name="Mikhailova N."/>
            <person name="Pati A."/>
            <person name="Chen A."/>
            <person name="Palaniappan K."/>
            <person name="Land M."/>
            <person name="Hauser L."/>
            <person name="Chang Y.J."/>
            <person name="Jeffries C.D."/>
            <person name="Brambilla E.M."/>
            <person name="Rohde M."/>
            <person name="Spring S."/>
            <person name="Sikorski J."/>
            <person name="Goker M."/>
            <person name="Woyke T."/>
            <person name="Bristow J."/>
            <person name="Eisen J.A."/>
            <person name="Markowitz V."/>
            <person name="Hugenholtz P."/>
            <person name="Kyrpides N.C."/>
            <person name="Klenk H.P."/>
            <person name="Detter J.C."/>
        </authorList>
    </citation>
    <scope>NUCLEOTIDE SEQUENCE [LARGE SCALE GENOMIC DNA]</scope>
    <source>
        <strain evidence="4">ATCC BAA-921 / DSM 16994 / JCM 11577 / YK-1</strain>
    </source>
</reference>
<keyword evidence="1" id="KW-0175">Coiled coil</keyword>
<keyword evidence="4" id="KW-1185">Reference proteome</keyword>
<keyword evidence="2" id="KW-0472">Membrane</keyword>
<dbReference type="AlphaFoldDB" id="E4TYN0"/>
<feature type="transmembrane region" description="Helical" evidence="2">
    <location>
        <begin position="62"/>
        <end position="79"/>
    </location>
</feature>
<dbReference type="OrthoDB" id="5333610at2"/>
<sequence>MISLDLLLVILAMSLLFLRHTAVYKDPSKINYTPMVLALGFIGGLLHFILSGSIEITIIKESLLSVSVGILLSAIMSVMNQTVSVINSHEDRLRISQISEEVALLTSLKERLDLITQMEGSTHDQIRHVFKEEFDALNVIQENQKLFIKKIESLLAQQQNAMGKFEEFTFTELPSLDNVVHRHIDMLRVAEQDHFLQLKNVARSSSDEQKEVHTQLNEIRELLIHMSHHQLPDHTIAVLHKELDRIVQDFSHHLQSLGAKSESIVTSLLENDALLQGSREQSELIMQQMVLSSKQMKEMTLHAKELSDSLKPLSHLFDSAETLHKEFVHAKGKLSELIVTLESYEHQEYRAVRQSLEQVAAEATAQIQLLTQTLQKQGSHERDSSPMIEARSVQELASKVKLHRSYLGENQE</sequence>
<dbReference type="eggNOG" id="ENOG5031A2T">
    <property type="taxonomic scope" value="Bacteria"/>
</dbReference>
<protein>
    <submittedName>
        <fullName evidence="3">Uncharacterized protein</fullName>
    </submittedName>
</protein>
<keyword evidence="2" id="KW-1133">Transmembrane helix</keyword>
<dbReference type="Proteomes" id="UP000008721">
    <property type="component" value="Chromosome"/>
</dbReference>
<dbReference type="HOGENOM" id="CLU_681389_0_0_7"/>
<evidence type="ECO:0000313" key="3">
    <source>
        <dbReference type="EMBL" id="ADR34021.1"/>
    </source>
</evidence>
<evidence type="ECO:0000313" key="4">
    <source>
        <dbReference type="Proteomes" id="UP000008721"/>
    </source>
</evidence>
<feature type="coiled-coil region" evidence="1">
    <location>
        <begin position="346"/>
        <end position="373"/>
    </location>
</feature>
<dbReference type="STRING" id="709032.Sulku_1359"/>
<dbReference type="RefSeq" id="WP_013460218.1">
    <property type="nucleotide sequence ID" value="NC_014762.1"/>
</dbReference>
<dbReference type="EMBL" id="CP002355">
    <property type="protein sequence ID" value="ADR34021.1"/>
    <property type="molecule type" value="Genomic_DNA"/>
</dbReference>
<name>E4TYN0_SULKY</name>
<dbReference type="KEGG" id="sku:Sulku_1359"/>
<organism evidence="3 4">
    <name type="scientific">Sulfuricurvum kujiense (strain ATCC BAA-921 / DSM 16994 / JCM 11577 / YK-1)</name>
    <dbReference type="NCBI Taxonomy" id="709032"/>
    <lineage>
        <taxon>Bacteria</taxon>
        <taxon>Pseudomonadati</taxon>
        <taxon>Campylobacterota</taxon>
        <taxon>Epsilonproteobacteria</taxon>
        <taxon>Campylobacterales</taxon>
        <taxon>Sulfurimonadaceae</taxon>
        <taxon>Sulfuricurvum</taxon>
    </lineage>
</organism>